<dbReference type="Pfam" id="PF14281">
    <property type="entry name" value="PDDEXK_4"/>
    <property type="match status" value="1"/>
</dbReference>
<dbReference type="RefSeq" id="WP_244715078.1">
    <property type="nucleotide sequence ID" value="NZ_CP095049.1"/>
</dbReference>
<proteinExistence type="predicted"/>
<dbReference type="Proteomes" id="UP000831785">
    <property type="component" value="Chromosome"/>
</dbReference>
<keyword evidence="2" id="KW-1185">Reference proteome</keyword>
<sequence>MSELNTLQSLLSQVMVIEARHRSQAQVTGEQFNIFRILGLESAEVRTHSAFLAELLSPRGSHGQKELFLNLFVQQIGLPEFDTATATIEIEKHIGFINESSLEGGRIDICIFPKGGYPIFIENKIYTGDQKNQLLRYHNYNSEAKLIYLTLDGSEPGEYTTGSSIPPEAVQALSYATGIISWLEACRKEAAMQPLVRETITQYINLLKGLTGQSTNKMMTDEVKKLILQNKDSVASAQNIRNAFNQIRSEVQTALCEDLINGFRMLIDLPADRLLFTYKGYNVKFKWDKDGSYDFYYGCIVYDQDGKGGVCKRGELDELAADLRAMNSNFKRTTWWLGWITPPGFTKVDNCSAQFLFELSTPEGRQELVAKTMKEAQSYLNQLLQKYGQQPAELLK</sequence>
<organism evidence="1 2">
    <name type="scientific">Hymenobacter cellulosivorans</name>
    <dbReference type="NCBI Taxonomy" id="2932249"/>
    <lineage>
        <taxon>Bacteria</taxon>
        <taxon>Pseudomonadati</taxon>
        <taxon>Bacteroidota</taxon>
        <taxon>Cytophagia</taxon>
        <taxon>Cytophagales</taxon>
        <taxon>Hymenobacteraceae</taxon>
        <taxon>Hymenobacter</taxon>
    </lineage>
</organism>
<gene>
    <name evidence="1" type="ORF">MUN80_18510</name>
</gene>
<name>A0ABY4F4Z5_9BACT</name>
<dbReference type="EMBL" id="CP095049">
    <property type="protein sequence ID" value="UOQ51744.1"/>
    <property type="molecule type" value="Genomic_DNA"/>
</dbReference>
<reference evidence="1 2" key="1">
    <citation type="submission" date="2022-04" db="EMBL/GenBank/DDBJ databases">
        <title>Hymenobacter sp. isolated from the air.</title>
        <authorList>
            <person name="Won M."/>
            <person name="Lee C.-M."/>
            <person name="Woen H.-Y."/>
            <person name="Kwon S.-W."/>
        </authorList>
    </citation>
    <scope>NUCLEOTIDE SEQUENCE [LARGE SCALE GENOMIC DNA]</scope>
    <source>
        <strain evidence="2">5116 S-27</strain>
    </source>
</reference>
<evidence type="ECO:0000313" key="2">
    <source>
        <dbReference type="Proteomes" id="UP000831785"/>
    </source>
</evidence>
<evidence type="ECO:0000313" key="1">
    <source>
        <dbReference type="EMBL" id="UOQ51744.1"/>
    </source>
</evidence>
<protein>
    <submittedName>
        <fullName evidence="1">PD-(D/E)XK nuclease family protein</fullName>
    </submittedName>
</protein>
<dbReference type="InterPro" id="IPR029470">
    <property type="entry name" value="PDDEXK_4"/>
</dbReference>
<accession>A0ABY4F4Z5</accession>